<keyword evidence="2" id="KW-0472">Membrane</keyword>
<comment type="caution">
    <text evidence="3">The sequence shown here is derived from an EMBL/GenBank/DDBJ whole genome shotgun (WGS) entry which is preliminary data.</text>
</comment>
<feature type="region of interest" description="Disordered" evidence="1">
    <location>
        <begin position="423"/>
        <end position="442"/>
    </location>
</feature>
<evidence type="ECO:0000256" key="1">
    <source>
        <dbReference type="SAM" id="MobiDB-lite"/>
    </source>
</evidence>
<feature type="transmembrane region" description="Helical" evidence="2">
    <location>
        <begin position="23"/>
        <end position="42"/>
    </location>
</feature>
<feature type="transmembrane region" description="Helical" evidence="2">
    <location>
        <begin position="187"/>
        <end position="209"/>
    </location>
</feature>
<evidence type="ECO:0000256" key="2">
    <source>
        <dbReference type="SAM" id="Phobius"/>
    </source>
</evidence>
<accession>A0ABW2K875</accession>
<evidence type="ECO:0000313" key="4">
    <source>
        <dbReference type="Proteomes" id="UP001596540"/>
    </source>
</evidence>
<evidence type="ECO:0000313" key="3">
    <source>
        <dbReference type="EMBL" id="MFC7326157.1"/>
    </source>
</evidence>
<dbReference type="RefSeq" id="WP_379867941.1">
    <property type="nucleotide sequence ID" value="NZ_JBHTBH010000001.1"/>
</dbReference>
<dbReference type="EMBL" id="JBHTBH010000001">
    <property type="protein sequence ID" value="MFC7326157.1"/>
    <property type="molecule type" value="Genomic_DNA"/>
</dbReference>
<reference evidence="4" key="1">
    <citation type="journal article" date="2019" name="Int. J. Syst. Evol. Microbiol.">
        <title>The Global Catalogue of Microorganisms (GCM) 10K type strain sequencing project: providing services to taxonomists for standard genome sequencing and annotation.</title>
        <authorList>
            <consortium name="The Broad Institute Genomics Platform"/>
            <consortium name="The Broad Institute Genome Sequencing Center for Infectious Disease"/>
            <person name="Wu L."/>
            <person name="Ma J."/>
        </authorList>
    </citation>
    <scope>NUCLEOTIDE SEQUENCE [LARGE SCALE GENOMIC DNA]</scope>
    <source>
        <strain evidence="4">CGMCC 4.7382</strain>
    </source>
</reference>
<gene>
    <name evidence="3" type="ORF">ACFQRF_00260</name>
</gene>
<keyword evidence="4" id="KW-1185">Reference proteome</keyword>
<name>A0ABW2K875_9ACTN</name>
<protein>
    <submittedName>
        <fullName evidence="3">Uncharacterized protein</fullName>
    </submittedName>
</protein>
<feature type="transmembrane region" description="Helical" evidence="2">
    <location>
        <begin position="54"/>
        <end position="78"/>
    </location>
</feature>
<dbReference type="Proteomes" id="UP001596540">
    <property type="component" value="Unassembled WGS sequence"/>
</dbReference>
<keyword evidence="2" id="KW-1133">Transmembrane helix</keyword>
<organism evidence="3 4">
    <name type="scientific">Marinactinospora rubrisoli</name>
    <dbReference type="NCBI Taxonomy" id="2715399"/>
    <lineage>
        <taxon>Bacteria</taxon>
        <taxon>Bacillati</taxon>
        <taxon>Actinomycetota</taxon>
        <taxon>Actinomycetes</taxon>
        <taxon>Streptosporangiales</taxon>
        <taxon>Nocardiopsidaceae</taxon>
        <taxon>Marinactinospora</taxon>
    </lineage>
</organism>
<keyword evidence="2" id="KW-0812">Transmembrane</keyword>
<sequence>MASEPGRSALLVPVYALDLARRHWALLLCVYAAGTTLHDLLIRLMVRLNGVHPVAGLAGLSVSVLVTLTTTIVMFHLLRPALPTLDAELVPSRRRAAGGTGGFAERERRVVDAVAMAILPFLLFYSAWGMFVEEFREYSITIGNTDGIVGYTGITDIDAMGLPMAIALVSLSGRSLLEKLYARTRNVWLGVLTALFEANWMFFAVFSVAQLTGDAVDWVGQRVVVAELRAAAQDSLGWLAGVSSLPLDTSVPAALRAAAGMWPHLKDGLVGPLLWLTIVAVVFGAEIDRAEALFRKGGRADRVRRAASRLPEMVRGVGRFAGRDLREKYTPFLNAFRFILRVSPVFYLSFCLYYGLLELGFAWLERGVYRLVGPHEFLAWWWPWLTPIEFAVDALHEVLRVCLLAATFEITLRRLGRHSVGRRARRAAPAPPERAAEAGPSA</sequence>
<proteinExistence type="predicted"/>
<feature type="transmembrane region" description="Helical" evidence="2">
    <location>
        <begin position="345"/>
        <end position="364"/>
    </location>
</feature>
<feature type="transmembrane region" description="Helical" evidence="2">
    <location>
        <begin position="113"/>
        <end position="132"/>
    </location>
</feature>
<feature type="transmembrane region" description="Helical" evidence="2">
    <location>
        <begin position="269"/>
        <end position="287"/>
    </location>
</feature>